<dbReference type="RefSeq" id="WP_237745822.1">
    <property type="nucleotide sequence ID" value="NZ_BAKI01000048.1"/>
</dbReference>
<dbReference type="eggNOG" id="ENOG5032KDR">
    <property type="taxonomic scope" value="Bacteria"/>
</dbReference>
<dbReference type="EMBL" id="BAKI01000048">
    <property type="protein sequence ID" value="GAF37824.1"/>
    <property type="molecule type" value="Genomic_DNA"/>
</dbReference>
<dbReference type="STRING" id="1423743.FD41_GL002115"/>
<organism evidence="1 2">
    <name type="scientific">Lentilactobacillus farraginis DSM 18382 = JCM 14108</name>
    <dbReference type="NCBI Taxonomy" id="1423743"/>
    <lineage>
        <taxon>Bacteria</taxon>
        <taxon>Bacillati</taxon>
        <taxon>Bacillota</taxon>
        <taxon>Bacilli</taxon>
        <taxon>Lactobacillales</taxon>
        <taxon>Lactobacillaceae</taxon>
        <taxon>Lentilactobacillus</taxon>
    </lineage>
</organism>
<protein>
    <submittedName>
        <fullName evidence="1">Phage tail assembly</fullName>
    </submittedName>
</protein>
<proteinExistence type="predicted"/>
<dbReference type="AlphaFoldDB" id="X0PBW8"/>
<name>X0PBW8_9LACO</name>
<dbReference type="Pfam" id="PF06896">
    <property type="entry name" value="Phage_TAC_3"/>
    <property type="match status" value="1"/>
</dbReference>
<evidence type="ECO:0000313" key="2">
    <source>
        <dbReference type="Proteomes" id="UP000019488"/>
    </source>
</evidence>
<evidence type="ECO:0000313" key="1">
    <source>
        <dbReference type="EMBL" id="GAF37824.1"/>
    </source>
</evidence>
<gene>
    <name evidence="1" type="ORF">JCM14108_2887</name>
</gene>
<comment type="caution">
    <text evidence="1">The sequence shown here is derived from an EMBL/GenBank/DDBJ whole genome shotgun (WGS) entry which is preliminary data.</text>
</comment>
<dbReference type="Proteomes" id="UP000019488">
    <property type="component" value="Unassembled WGS sequence"/>
</dbReference>
<sequence length="195" mass="22578">MKINITKLGLRKKSAEVKTTVGVVEKAQNLQIQLLKSDAVDFTNDDPLAVLEAQKKMVQGLLQFMIDIFKLTDQEVEKIKSTLDFTDFQNFMAYVLFRFQGMSDEDWETVTKQQSEESADPKEKQLRLAKLINDLSISQQDMLFFKQQMMKQGILPDELNRQDYFEFMAVLNAKDKKKQVTDPVVELLNKRKGTD</sequence>
<dbReference type="InterPro" id="IPR009681">
    <property type="entry name" value="Phage_TAC_Siphoviridae"/>
</dbReference>
<accession>X0PBW8</accession>
<reference evidence="1" key="1">
    <citation type="journal article" date="2014" name="Genome Announc.">
        <title>Draft Genome Sequences of Two Lactobacillus Strains, L. farraginis JCM 14108T and L. composti JCM 14202T, Isolated from Compost of Distilled Shochu Residue.</title>
        <authorList>
            <person name="Yuki M."/>
            <person name="Oshima K."/>
            <person name="Suda W."/>
            <person name="Kitahara M."/>
            <person name="Kitamura K."/>
            <person name="Iida T."/>
            <person name="Hattori M."/>
            <person name="Ohkuma M."/>
        </authorList>
    </citation>
    <scope>NUCLEOTIDE SEQUENCE [LARGE SCALE GENOMIC DNA]</scope>
    <source>
        <strain evidence="1">JCM 14108</strain>
    </source>
</reference>